<keyword evidence="2" id="KW-1185">Reference proteome</keyword>
<evidence type="ECO:0000313" key="1">
    <source>
        <dbReference type="EMBL" id="KAB8162237.1"/>
    </source>
</evidence>
<dbReference type="PANTHER" id="PTHR34822">
    <property type="entry name" value="GRPB DOMAIN PROTEIN (AFU_ORTHOLOGUE AFUA_1G01530)"/>
    <property type="match status" value="1"/>
</dbReference>
<dbReference type="OrthoDB" id="9799092at2"/>
<dbReference type="InterPro" id="IPR043519">
    <property type="entry name" value="NT_sf"/>
</dbReference>
<dbReference type="Pfam" id="PF04229">
    <property type="entry name" value="GrpB"/>
    <property type="match status" value="1"/>
</dbReference>
<comment type="caution">
    <text evidence="1">The sequence shown here is derived from an EMBL/GenBank/DDBJ whole genome shotgun (WGS) entry which is preliminary data.</text>
</comment>
<dbReference type="Proteomes" id="UP000314251">
    <property type="component" value="Unassembled WGS sequence"/>
</dbReference>
<evidence type="ECO:0000313" key="2">
    <source>
        <dbReference type="Proteomes" id="UP000314251"/>
    </source>
</evidence>
<accession>A0A5N6A0F2</accession>
<sequence>MPLHIADYDPSWPSQAAEAIAELAEAVPGLCLTAEHVGSTSVPGLAAKPIIDLMVSVATLDDVTPERVAALTRLGYRFEDVGMPNRLFYFREHTAGASAGERSHHLHIVTADSWDTRNERLFRDYLRANAEAAAEYEAVKRRLAAETDDGFLYTKAKTEVIQRGVDAERTRRGLPLVTVWEEV</sequence>
<gene>
    <name evidence="1" type="ORF">FH607_022370</name>
</gene>
<reference evidence="1" key="1">
    <citation type="submission" date="2019-10" db="EMBL/GenBank/DDBJ databases">
        <title>Nonomuraea sp. nov., isolated from Phyllanthus amarus.</title>
        <authorList>
            <person name="Klykleung N."/>
            <person name="Tanasupawat S."/>
        </authorList>
    </citation>
    <scope>NUCLEOTIDE SEQUENCE [LARGE SCALE GENOMIC DNA]</scope>
    <source>
        <strain evidence="1">3MP-10</strain>
    </source>
</reference>
<organism evidence="1 2">
    <name type="scientific">Streptomyces mimosae</name>
    <dbReference type="NCBI Taxonomy" id="2586635"/>
    <lineage>
        <taxon>Bacteria</taxon>
        <taxon>Bacillati</taxon>
        <taxon>Actinomycetota</taxon>
        <taxon>Actinomycetes</taxon>
        <taxon>Kitasatosporales</taxon>
        <taxon>Streptomycetaceae</taxon>
        <taxon>Streptomyces</taxon>
    </lineage>
</organism>
<name>A0A5N6A0F2_9ACTN</name>
<dbReference type="EMBL" id="VDLY02000015">
    <property type="protein sequence ID" value="KAB8162237.1"/>
    <property type="molecule type" value="Genomic_DNA"/>
</dbReference>
<dbReference type="AlphaFoldDB" id="A0A5N6A0F2"/>
<dbReference type="SUPFAM" id="SSF81301">
    <property type="entry name" value="Nucleotidyltransferase"/>
    <property type="match status" value="1"/>
</dbReference>
<dbReference type="PANTHER" id="PTHR34822:SF1">
    <property type="entry name" value="GRPB FAMILY PROTEIN"/>
    <property type="match status" value="1"/>
</dbReference>
<protein>
    <submittedName>
        <fullName evidence="1">GrpB family protein</fullName>
    </submittedName>
</protein>
<proteinExistence type="predicted"/>
<dbReference type="RefSeq" id="WP_139671525.1">
    <property type="nucleotide sequence ID" value="NZ_VDLY02000015.1"/>
</dbReference>
<dbReference type="Gene3D" id="3.30.460.10">
    <property type="entry name" value="Beta Polymerase, domain 2"/>
    <property type="match status" value="1"/>
</dbReference>
<dbReference type="InterPro" id="IPR007344">
    <property type="entry name" value="GrpB/CoaE"/>
</dbReference>